<protein>
    <submittedName>
        <fullName evidence="1">Uncharacterized protein</fullName>
    </submittedName>
</protein>
<evidence type="ECO:0000313" key="2">
    <source>
        <dbReference type="Proteomes" id="UP001049176"/>
    </source>
</evidence>
<dbReference type="EMBL" id="CM032181">
    <property type="protein sequence ID" value="KAG7098219.1"/>
    <property type="molecule type" value="Genomic_DNA"/>
</dbReference>
<name>A0A9P8AE31_9AGAR</name>
<dbReference type="GeneID" id="66069262"/>
<dbReference type="Proteomes" id="UP001049176">
    <property type="component" value="Chromosome 1"/>
</dbReference>
<organism evidence="1 2">
    <name type="scientific">Marasmius oreades</name>
    <name type="common">fairy-ring Marasmius</name>
    <dbReference type="NCBI Taxonomy" id="181124"/>
    <lineage>
        <taxon>Eukaryota</taxon>
        <taxon>Fungi</taxon>
        <taxon>Dikarya</taxon>
        <taxon>Basidiomycota</taxon>
        <taxon>Agaricomycotina</taxon>
        <taxon>Agaricomycetes</taxon>
        <taxon>Agaricomycetidae</taxon>
        <taxon>Agaricales</taxon>
        <taxon>Marasmiineae</taxon>
        <taxon>Marasmiaceae</taxon>
        <taxon>Marasmius</taxon>
    </lineage>
</organism>
<evidence type="ECO:0000313" key="1">
    <source>
        <dbReference type="EMBL" id="KAG7098219.1"/>
    </source>
</evidence>
<dbReference type="RefSeq" id="XP_043014689.1">
    <property type="nucleotide sequence ID" value="XM_043145989.1"/>
</dbReference>
<proteinExistence type="predicted"/>
<sequence length="100" mass="11301">MSSGRALRDTNELAIVILLGIIREYKYIQGNGSNTLQNFKLQGLSSKFQPLKHSHLIAALPLGPSRVNLLPFHTLTDDEKNSSVSYSFDHCRRRNALRCF</sequence>
<dbReference type="AlphaFoldDB" id="A0A9P8AE31"/>
<comment type="caution">
    <text evidence="1">The sequence shown here is derived from an EMBL/GenBank/DDBJ whole genome shotgun (WGS) entry which is preliminary data.</text>
</comment>
<dbReference type="KEGG" id="more:E1B28_000186"/>
<accession>A0A9P8AE31</accession>
<gene>
    <name evidence="1" type="ORF">E1B28_000186</name>
</gene>
<reference evidence="1" key="1">
    <citation type="journal article" date="2021" name="Genome Biol. Evol.">
        <title>The assembled and annotated genome of the fairy-ring fungus Marasmius oreades.</title>
        <authorList>
            <person name="Hiltunen M."/>
            <person name="Ament-Velasquez S.L."/>
            <person name="Johannesson H."/>
        </authorList>
    </citation>
    <scope>NUCLEOTIDE SEQUENCE</scope>
    <source>
        <strain evidence="1">03SP1</strain>
    </source>
</reference>
<keyword evidence="2" id="KW-1185">Reference proteome</keyword>